<sequence length="235" mass="25163">MHIEVVSSVNEAREARLTQRTAIVIDVLRATSTIVTALEAGASGIVPVETVLEARALQRPGDVMAGERFCRKIAGFDLGNSPFEFTPDAVKDRRILLTTTNGTRALHKALRADSVLAGSLLNASACAKAAADLRRDVVILCAGSHDEFAIEDGLCAGLIIDRLQALGIPTETNDFGASMRGFYRDARPFLTETMLQGTTGRRLVKLGCAREIERCAQVDASEAVPRLQGDTLVLG</sequence>
<dbReference type="EMBL" id="VNHS01000002">
    <property type="protein sequence ID" value="TYP77880.1"/>
    <property type="molecule type" value="Genomic_DNA"/>
</dbReference>
<dbReference type="FunFam" id="3.90.1560.10:FF:000001">
    <property type="entry name" value="Probable 2-phosphosulfolactate phosphatase"/>
    <property type="match status" value="1"/>
</dbReference>
<dbReference type="GO" id="GO:0050532">
    <property type="term" value="F:2-phosphosulfolactate phosphatase activity"/>
    <property type="evidence" value="ECO:0007669"/>
    <property type="project" value="UniProtKB-UniRule"/>
</dbReference>
<dbReference type="HAMAP" id="MF_00490">
    <property type="entry name" value="ComB"/>
    <property type="match status" value="1"/>
</dbReference>
<evidence type="ECO:0000256" key="7">
    <source>
        <dbReference type="ARBA" id="ARBA00033711"/>
    </source>
</evidence>
<dbReference type="InterPro" id="IPR036702">
    <property type="entry name" value="ComB-like_sf"/>
</dbReference>
<evidence type="ECO:0000256" key="3">
    <source>
        <dbReference type="ARBA" id="ARBA00012953"/>
    </source>
</evidence>
<dbReference type="AlphaFoldDB" id="A0A5S5CHQ7"/>
<protein>
    <recommendedName>
        <fullName evidence="4 8">Probable 2-phosphosulfolactate phosphatase</fullName>
        <ecNumber evidence="3 8">3.1.3.71</ecNumber>
    </recommendedName>
</protein>
<keyword evidence="6 8" id="KW-0460">Magnesium</keyword>
<keyword evidence="10" id="KW-1185">Reference proteome</keyword>
<dbReference type="GO" id="GO:0050545">
    <property type="term" value="F:sulfopyruvate decarboxylase activity"/>
    <property type="evidence" value="ECO:0007669"/>
    <property type="project" value="TreeGrafter"/>
</dbReference>
<evidence type="ECO:0000256" key="6">
    <source>
        <dbReference type="ARBA" id="ARBA00022842"/>
    </source>
</evidence>
<gene>
    <name evidence="8" type="primary">comB</name>
    <name evidence="9" type="ORF">BCM02_102446</name>
</gene>
<proteinExistence type="inferred from homology"/>
<comment type="cofactor">
    <cofactor evidence="1 8">
        <name>Mg(2+)</name>
        <dbReference type="ChEBI" id="CHEBI:18420"/>
    </cofactor>
</comment>
<dbReference type="RefSeq" id="WP_148928366.1">
    <property type="nucleotide sequence ID" value="NZ_VNHS01000002.1"/>
</dbReference>
<dbReference type="SUPFAM" id="SSF142823">
    <property type="entry name" value="ComB-like"/>
    <property type="match status" value="1"/>
</dbReference>
<evidence type="ECO:0000256" key="1">
    <source>
        <dbReference type="ARBA" id="ARBA00001946"/>
    </source>
</evidence>
<dbReference type="OrthoDB" id="4913at2"/>
<evidence type="ECO:0000256" key="4">
    <source>
        <dbReference type="ARBA" id="ARBA00021948"/>
    </source>
</evidence>
<evidence type="ECO:0000256" key="5">
    <source>
        <dbReference type="ARBA" id="ARBA00022801"/>
    </source>
</evidence>
<dbReference type="PANTHER" id="PTHR37311:SF1">
    <property type="entry name" value="2-PHOSPHOSULFOLACTATE PHOSPHATASE-RELATED"/>
    <property type="match status" value="1"/>
</dbReference>
<evidence type="ECO:0000313" key="9">
    <source>
        <dbReference type="EMBL" id="TYP77880.1"/>
    </source>
</evidence>
<evidence type="ECO:0000256" key="8">
    <source>
        <dbReference type="HAMAP-Rule" id="MF_00490"/>
    </source>
</evidence>
<evidence type="ECO:0000313" key="10">
    <source>
        <dbReference type="Proteomes" id="UP000323257"/>
    </source>
</evidence>
<organism evidence="9 10">
    <name type="scientific">Paenibacillus methanolicus</name>
    <dbReference type="NCBI Taxonomy" id="582686"/>
    <lineage>
        <taxon>Bacteria</taxon>
        <taxon>Bacillati</taxon>
        <taxon>Bacillota</taxon>
        <taxon>Bacilli</taxon>
        <taxon>Bacillales</taxon>
        <taxon>Paenibacillaceae</taxon>
        <taxon>Paenibacillus</taxon>
    </lineage>
</organism>
<dbReference type="Pfam" id="PF04029">
    <property type="entry name" value="2-ph_phosp"/>
    <property type="match status" value="1"/>
</dbReference>
<dbReference type="EC" id="3.1.3.71" evidence="3 8"/>
<comment type="catalytic activity">
    <reaction evidence="7 8">
        <text>(2R)-O-phospho-3-sulfolactate + H2O = (2R)-3-sulfolactate + phosphate</text>
        <dbReference type="Rhea" id="RHEA:23416"/>
        <dbReference type="ChEBI" id="CHEBI:15377"/>
        <dbReference type="ChEBI" id="CHEBI:15597"/>
        <dbReference type="ChEBI" id="CHEBI:43474"/>
        <dbReference type="ChEBI" id="CHEBI:58738"/>
        <dbReference type="EC" id="3.1.3.71"/>
    </reaction>
</comment>
<dbReference type="InterPro" id="IPR005238">
    <property type="entry name" value="ComB-like"/>
</dbReference>
<reference evidence="9 10" key="1">
    <citation type="submission" date="2019-07" db="EMBL/GenBank/DDBJ databases">
        <title>Genomic Encyclopedia of Type Strains, Phase III (KMG-III): the genomes of soil and plant-associated and newly described type strains.</title>
        <authorList>
            <person name="Whitman W."/>
        </authorList>
    </citation>
    <scope>NUCLEOTIDE SEQUENCE [LARGE SCALE GENOMIC DNA]</scope>
    <source>
        <strain evidence="9 10">BL24</strain>
    </source>
</reference>
<dbReference type="Proteomes" id="UP000323257">
    <property type="component" value="Unassembled WGS sequence"/>
</dbReference>
<dbReference type="Gene3D" id="3.90.1560.10">
    <property type="entry name" value="ComB-like"/>
    <property type="match status" value="1"/>
</dbReference>
<name>A0A5S5CHQ7_9BACL</name>
<dbReference type="PANTHER" id="PTHR37311">
    <property type="entry name" value="2-PHOSPHOSULFOLACTATE PHOSPHATASE-RELATED"/>
    <property type="match status" value="1"/>
</dbReference>
<evidence type="ECO:0000256" key="2">
    <source>
        <dbReference type="ARBA" id="ARBA00009997"/>
    </source>
</evidence>
<keyword evidence="5 8" id="KW-0378">Hydrolase</keyword>
<accession>A0A5S5CHQ7</accession>
<dbReference type="GO" id="GO:0000287">
    <property type="term" value="F:magnesium ion binding"/>
    <property type="evidence" value="ECO:0007669"/>
    <property type="project" value="UniProtKB-UniRule"/>
</dbReference>
<comment type="similarity">
    <text evidence="2 8">Belongs to the ComB family.</text>
</comment>
<comment type="caution">
    <text evidence="9">The sequence shown here is derived from an EMBL/GenBank/DDBJ whole genome shotgun (WGS) entry which is preliminary data.</text>
</comment>